<organism evidence="6 7">
    <name type="scientific">Dendrobium catenatum</name>
    <dbReference type="NCBI Taxonomy" id="906689"/>
    <lineage>
        <taxon>Eukaryota</taxon>
        <taxon>Viridiplantae</taxon>
        <taxon>Streptophyta</taxon>
        <taxon>Embryophyta</taxon>
        <taxon>Tracheophyta</taxon>
        <taxon>Spermatophyta</taxon>
        <taxon>Magnoliopsida</taxon>
        <taxon>Liliopsida</taxon>
        <taxon>Asparagales</taxon>
        <taxon>Orchidaceae</taxon>
        <taxon>Epidendroideae</taxon>
        <taxon>Malaxideae</taxon>
        <taxon>Dendrobiinae</taxon>
        <taxon>Dendrobium</taxon>
    </lineage>
</organism>
<comment type="similarity">
    <text evidence="1 4">Belongs to the short-chain dehydrogenases/reductases (SDR) family.</text>
</comment>
<dbReference type="Proteomes" id="UP000233837">
    <property type="component" value="Unassembled WGS sequence"/>
</dbReference>
<dbReference type="SUPFAM" id="SSF51735">
    <property type="entry name" value="NAD(P)-binding Rossmann-fold domains"/>
    <property type="match status" value="1"/>
</dbReference>
<dbReference type="PANTHER" id="PTHR43490">
    <property type="entry name" value="(+)-NEOMENTHOL DEHYDROGENASE"/>
    <property type="match status" value="1"/>
</dbReference>
<keyword evidence="3 5" id="KW-0560">Oxidoreductase</keyword>
<gene>
    <name evidence="6" type="primary">SDR1</name>
    <name evidence="6" type="ORF">MA16_Dca009558</name>
</gene>
<dbReference type="PANTHER" id="PTHR43490:SF99">
    <property type="entry name" value="SHORT-CHAIN DEHYDROGENASE_REDUCTASE"/>
    <property type="match status" value="1"/>
</dbReference>
<dbReference type="PRINTS" id="PR00081">
    <property type="entry name" value="GDHRDH"/>
</dbReference>
<keyword evidence="2 5" id="KW-0521">NADP</keyword>
<dbReference type="AlphaFoldDB" id="A0A2I0VS04"/>
<evidence type="ECO:0000256" key="5">
    <source>
        <dbReference type="RuleBase" id="RU369024"/>
    </source>
</evidence>
<evidence type="ECO:0000256" key="4">
    <source>
        <dbReference type="RuleBase" id="RU000363"/>
    </source>
</evidence>
<reference evidence="6 7" key="1">
    <citation type="journal article" date="2016" name="Sci. Rep.">
        <title>The Dendrobium catenatum Lindl. genome sequence provides insights into polysaccharide synthase, floral development and adaptive evolution.</title>
        <authorList>
            <person name="Zhang G.Q."/>
            <person name="Xu Q."/>
            <person name="Bian C."/>
            <person name="Tsai W.C."/>
            <person name="Yeh C.M."/>
            <person name="Liu K.W."/>
            <person name="Yoshida K."/>
            <person name="Zhang L.S."/>
            <person name="Chang S.B."/>
            <person name="Chen F."/>
            <person name="Shi Y."/>
            <person name="Su Y.Y."/>
            <person name="Zhang Y.Q."/>
            <person name="Chen L.J."/>
            <person name="Yin Y."/>
            <person name="Lin M."/>
            <person name="Huang H."/>
            <person name="Deng H."/>
            <person name="Wang Z.W."/>
            <person name="Zhu S.L."/>
            <person name="Zhao X."/>
            <person name="Deng C."/>
            <person name="Niu S.C."/>
            <person name="Huang J."/>
            <person name="Wang M."/>
            <person name="Liu G.H."/>
            <person name="Yang H.J."/>
            <person name="Xiao X.J."/>
            <person name="Hsiao Y.Y."/>
            <person name="Wu W.L."/>
            <person name="Chen Y.Y."/>
            <person name="Mitsuda N."/>
            <person name="Ohme-Takagi M."/>
            <person name="Luo Y.B."/>
            <person name="Van de Peer Y."/>
            <person name="Liu Z.J."/>
        </authorList>
    </citation>
    <scope>NUCLEOTIDE SEQUENCE [LARGE SCALE GENOMIC DNA]</scope>
    <source>
        <tissue evidence="6">The whole plant</tissue>
    </source>
</reference>
<dbReference type="InterPro" id="IPR036291">
    <property type="entry name" value="NAD(P)-bd_dom_sf"/>
</dbReference>
<name>A0A2I0VS04_9ASPA</name>
<evidence type="ECO:0000313" key="7">
    <source>
        <dbReference type="Proteomes" id="UP000233837"/>
    </source>
</evidence>
<keyword evidence="7" id="KW-1185">Reference proteome</keyword>
<dbReference type="GO" id="GO:0016020">
    <property type="term" value="C:membrane"/>
    <property type="evidence" value="ECO:0007669"/>
    <property type="project" value="TreeGrafter"/>
</dbReference>
<evidence type="ECO:0000256" key="2">
    <source>
        <dbReference type="ARBA" id="ARBA00022857"/>
    </source>
</evidence>
<dbReference type="GO" id="GO:0016616">
    <property type="term" value="F:oxidoreductase activity, acting on the CH-OH group of donors, NAD or NADP as acceptor"/>
    <property type="evidence" value="ECO:0007669"/>
    <property type="project" value="InterPro"/>
</dbReference>
<evidence type="ECO:0000313" key="6">
    <source>
        <dbReference type="EMBL" id="PKU66184.1"/>
    </source>
</evidence>
<reference evidence="6 7" key="2">
    <citation type="journal article" date="2017" name="Nature">
        <title>The Apostasia genome and the evolution of orchids.</title>
        <authorList>
            <person name="Zhang G.Q."/>
            <person name="Liu K.W."/>
            <person name="Li Z."/>
            <person name="Lohaus R."/>
            <person name="Hsiao Y.Y."/>
            <person name="Niu S.C."/>
            <person name="Wang J.Y."/>
            <person name="Lin Y.C."/>
            <person name="Xu Q."/>
            <person name="Chen L.J."/>
            <person name="Yoshida K."/>
            <person name="Fujiwara S."/>
            <person name="Wang Z.W."/>
            <person name="Zhang Y.Q."/>
            <person name="Mitsuda N."/>
            <person name="Wang M."/>
            <person name="Liu G.H."/>
            <person name="Pecoraro L."/>
            <person name="Huang H.X."/>
            <person name="Xiao X.J."/>
            <person name="Lin M."/>
            <person name="Wu X.Y."/>
            <person name="Wu W.L."/>
            <person name="Chen Y.Y."/>
            <person name="Chang S.B."/>
            <person name="Sakamoto S."/>
            <person name="Ohme-Takagi M."/>
            <person name="Yagi M."/>
            <person name="Zeng S.J."/>
            <person name="Shen C.Y."/>
            <person name="Yeh C.M."/>
            <person name="Luo Y.B."/>
            <person name="Tsai W.C."/>
            <person name="Van de Peer Y."/>
            <person name="Liu Z.J."/>
        </authorList>
    </citation>
    <scope>NUCLEOTIDE SEQUENCE [LARGE SCALE GENOMIC DNA]</scope>
    <source>
        <tissue evidence="6">The whole plant</tissue>
    </source>
</reference>
<sequence length="315" mass="35358">MGKKAKERAKERREKRLQQISELRKVPISPRLRWWSSDTVAVVTGANRGIGFEIARQLASYGLHVIMASRDAERGRHVAETLQNDGLNVISHQLDISDQISVESFSKWVVLNYGGIDILVNNAGINFNLGSENSIEFAGKVIETNYVGTKRIIETIIPVMKPSENGARILNVSSRLGRVNGRRNRLGDPTLREKLLTDDHISEELIDGMVADFLKQVRDGTWKANGWPQMFTDYSVSKLAVNAYTRLISRLLSSRPEGHRIYINCYCPGWVKTAMTGWEGNLSAEEGADTGVWVVLLPNQSPTGKFFAERREISF</sequence>
<dbReference type="FunFam" id="3.40.50.720:FF:000315">
    <property type="entry name" value="(+)-neomenthol dehydrogenase"/>
    <property type="match status" value="1"/>
</dbReference>
<evidence type="ECO:0000256" key="1">
    <source>
        <dbReference type="ARBA" id="ARBA00006484"/>
    </source>
</evidence>
<dbReference type="InterPro" id="IPR002347">
    <property type="entry name" value="SDR_fam"/>
</dbReference>
<accession>A0A2I0VS04</accession>
<proteinExistence type="inferred from homology"/>
<dbReference type="EMBL" id="KZ503291">
    <property type="protein sequence ID" value="PKU66184.1"/>
    <property type="molecule type" value="Genomic_DNA"/>
</dbReference>
<protein>
    <recommendedName>
        <fullName evidence="5">Short-chain dehydrogenase/reductase</fullName>
        <ecNumber evidence="5">1.1.1.-</ecNumber>
    </recommendedName>
</protein>
<dbReference type="STRING" id="906689.A0A2I0VS04"/>
<dbReference type="Gene3D" id="3.40.50.720">
    <property type="entry name" value="NAD(P)-binding Rossmann-like Domain"/>
    <property type="match status" value="1"/>
</dbReference>
<dbReference type="EC" id="1.1.1.-" evidence="5"/>
<dbReference type="InterPro" id="IPR045313">
    <property type="entry name" value="CBR1-like"/>
</dbReference>
<dbReference type="PRINTS" id="PR00080">
    <property type="entry name" value="SDRFAMILY"/>
</dbReference>
<dbReference type="Pfam" id="PF00106">
    <property type="entry name" value="adh_short"/>
    <property type="match status" value="1"/>
</dbReference>
<evidence type="ECO:0000256" key="3">
    <source>
        <dbReference type="ARBA" id="ARBA00023002"/>
    </source>
</evidence>
<dbReference type="CDD" id="cd05324">
    <property type="entry name" value="carb_red_PTCR-like_SDR_c"/>
    <property type="match status" value="1"/>
</dbReference>
<dbReference type="OrthoDB" id="1933717at2759"/>